<feature type="transmembrane region" description="Helical" evidence="18">
    <location>
        <begin position="1868"/>
        <end position="1893"/>
    </location>
</feature>
<dbReference type="OrthoDB" id="65481at2759"/>
<evidence type="ECO:0000256" key="2">
    <source>
        <dbReference type="ARBA" id="ARBA00011902"/>
    </source>
</evidence>
<dbReference type="Pfam" id="PF26432">
    <property type="entry name" value="Roller3_N"/>
    <property type="match status" value="1"/>
</dbReference>
<keyword evidence="14" id="KW-0325">Glycoprotein</keyword>
<evidence type="ECO:0000256" key="1">
    <source>
        <dbReference type="ARBA" id="ARBA00004479"/>
    </source>
</evidence>
<dbReference type="PROSITE" id="PS00107">
    <property type="entry name" value="PROTEIN_KINASE_ATP"/>
    <property type="match status" value="1"/>
</dbReference>
<dbReference type="InterPro" id="IPR058726">
    <property type="entry name" value="Roller3_N"/>
</dbReference>
<dbReference type="GO" id="GO:0043235">
    <property type="term" value="C:receptor complex"/>
    <property type="evidence" value="ECO:0007669"/>
    <property type="project" value="TreeGrafter"/>
</dbReference>
<dbReference type="InterPro" id="IPR003961">
    <property type="entry name" value="FN3_dom"/>
</dbReference>
<dbReference type="STRING" id="42156.A0A3P6S7J7"/>
<dbReference type="InterPro" id="IPR000719">
    <property type="entry name" value="Prot_kinase_dom"/>
</dbReference>
<dbReference type="PROSITE" id="PS00239">
    <property type="entry name" value="RECEPTOR_TYR_KIN_II"/>
    <property type="match status" value="1"/>
</dbReference>
<dbReference type="InterPro" id="IPR011009">
    <property type="entry name" value="Kinase-like_dom_sf"/>
</dbReference>
<keyword evidence="11 18" id="KW-1133">Transmembrane helix</keyword>
<dbReference type="SUPFAM" id="SSF49265">
    <property type="entry name" value="Fibronectin type III"/>
    <property type="match status" value="3"/>
</dbReference>
<keyword evidence="9" id="KW-0418">Kinase</keyword>
<feature type="domain" description="Protein kinase" evidence="20">
    <location>
        <begin position="1941"/>
        <end position="2213"/>
    </location>
</feature>
<dbReference type="GO" id="GO:0007169">
    <property type="term" value="P:cell surface receptor protein tyrosine kinase signaling pathway"/>
    <property type="evidence" value="ECO:0007669"/>
    <property type="project" value="InterPro"/>
</dbReference>
<evidence type="ECO:0000256" key="18">
    <source>
        <dbReference type="SAM" id="Phobius"/>
    </source>
</evidence>
<evidence type="ECO:0000259" key="20">
    <source>
        <dbReference type="PROSITE" id="PS50011"/>
    </source>
</evidence>
<evidence type="ECO:0000256" key="11">
    <source>
        <dbReference type="ARBA" id="ARBA00022989"/>
    </source>
</evidence>
<dbReference type="InterPro" id="IPR036116">
    <property type="entry name" value="FN3_sf"/>
</dbReference>
<feature type="domain" description="Fibronectin type-III" evidence="21">
    <location>
        <begin position="608"/>
        <end position="711"/>
    </location>
</feature>
<dbReference type="Gene3D" id="1.10.510.10">
    <property type="entry name" value="Transferase(Phosphotransferase) domain 1"/>
    <property type="match status" value="1"/>
</dbReference>
<protein>
    <recommendedName>
        <fullName evidence="2">receptor protein-tyrosine kinase</fullName>
        <ecNumber evidence="2">2.7.10.1</ecNumber>
    </recommendedName>
</protein>
<evidence type="ECO:0000256" key="3">
    <source>
        <dbReference type="ARBA" id="ARBA00022553"/>
    </source>
</evidence>
<feature type="compositionally biased region" description="Polar residues" evidence="17">
    <location>
        <begin position="2296"/>
        <end position="2313"/>
    </location>
</feature>
<evidence type="ECO:0000256" key="19">
    <source>
        <dbReference type="SAM" id="SignalP"/>
    </source>
</evidence>
<dbReference type="PRINTS" id="PR00109">
    <property type="entry name" value="TYRKINASE"/>
</dbReference>
<evidence type="ECO:0000256" key="12">
    <source>
        <dbReference type="ARBA" id="ARBA00023136"/>
    </source>
</evidence>
<evidence type="ECO:0000256" key="14">
    <source>
        <dbReference type="ARBA" id="ARBA00023180"/>
    </source>
</evidence>
<evidence type="ECO:0000256" key="7">
    <source>
        <dbReference type="ARBA" id="ARBA00022737"/>
    </source>
</evidence>
<dbReference type="GO" id="GO:0005886">
    <property type="term" value="C:plasma membrane"/>
    <property type="evidence" value="ECO:0007669"/>
    <property type="project" value="TreeGrafter"/>
</dbReference>
<proteinExistence type="predicted"/>
<dbReference type="InterPro" id="IPR013783">
    <property type="entry name" value="Ig-like_fold"/>
</dbReference>
<feature type="region of interest" description="Disordered" evidence="17">
    <location>
        <begin position="2249"/>
        <end position="2317"/>
    </location>
</feature>
<feature type="signal peptide" evidence="19">
    <location>
        <begin position="1"/>
        <end position="30"/>
    </location>
</feature>
<keyword evidence="7" id="KW-0677">Repeat</keyword>
<keyword evidence="3" id="KW-0597">Phosphoprotein</keyword>
<dbReference type="Pfam" id="PF07714">
    <property type="entry name" value="PK_Tyr_Ser-Thr"/>
    <property type="match status" value="1"/>
</dbReference>
<evidence type="ECO:0000256" key="9">
    <source>
        <dbReference type="ARBA" id="ARBA00022777"/>
    </source>
</evidence>
<dbReference type="InterPro" id="IPR002011">
    <property type="entry name" value="Tyr_kinase_rcpt_2_CS"/>
</dbReference>
<keyword evidence="12 18" id="KW-0472">Membrane</keyword>
<dbReference type="EMBL" id="UYRX01000057">
    <property type="protein sequence ID" value="VDK71832.1"/>
    <property type="molecule type" value="Genomic_DNA"/>
</dbReference>
<feature type="chain" id="PRO_5017980453" description="receptor protein-tyrosine kinase" evidence="19">
    <location>
        <begin position="31"/>
        <end position="2397"/>
    </location>
</feature>
<dbReference type="InterPro" id="IPR017441">
    <property type="entry name" value="Protein_kinase_ATP_BS"/>
</dbReference>
<comment type="subcellular location">
    <subcellularLocation>
        <location evidence="1">Membrane</location>
        <topology evidence="1">Single-pass type I membrane protein</topology>
    </subcellularLocation>
</comment>
<dbReference type="GO" id="GO:0004714">
    <property type="term" value="F:transmembrane receptor protein tyrosine kinase activity"/>
    <property type="evidence" value="ECO:0007669"/>
    <property type="project" value="UniProtKB-EC"/>
</dbReference>
<sequence length="2397" mass="267346">MSSHYHQWYLTFHPLLIVSVCLTLISITAATVFSDSLDLCQVQCVDRNLVVPLARGEVDWDTSLFEISLTQRIDACNSGCQDLESANSTCLERCVKLTPTDSCMQGCRAVTDIFLHRLQDLLSHAQVAIGNDSSTGVNTVWSLSSDYGSVISDILVDDIQWAVQSRPAYASLSWNTTAFEEAFKGETLEAVVTVPSVFAEEIELRLCISWRTYTIVSAVHHLPIKDPGDVEPLPPTVTSHLQISVNSFVVCWKSTLKRLYKISLYSLDEAEISTALAEDTCYLFQEVPIDNCCRVEISYADNGTSSVSVRIDLINREERPESAAQLVFTNGTSIMRLYDIDDYATLSDLKLIPFELKPGRSITALSSVSAERLLIALDDGSIYWLAISGDDVVSGILRPPDGTAIVHMDVDHIQGAVYAVLFKKGILRCGLVDCQNTTILTTNTINYIEYISVDSWNGHIYCILNGGEVFSIPLFPLEAPHILPFSATERVPTAIAIAIEAQPENSRLISLTQTGSILALNIVNQSVTDLRINAEINEGYGNIKKAHLFDGRLFWISTSCGDTHSWDSCLYGEKYDVEKKKIQLNRYLYAGRVVDFLFLRDRPTPIAIPSPSKVGLITADSTARITWEPPILLPFQAQNAWRHLRYECRIIGGEGNGSTIAEFTQISGTSLLIPVSPGLRYHASVRACIDSTCSSYVNATNSAFAPFTEPLFIAFHQRINNNVSYYDMLGDPIEDYTQPAPVPTDETTTVFAYDRLMKSLYVAKTEENTIFRVRNDGSQQHFLDSVAVKFMTVMSRSALIVVASNYLIVSYRLTSTFDQEIYFCGSISGCGEVGGLAGDDETGDIFYLIRYPNGTTSLYALNQDIRTSYFIASSQNFPILRQLIVAKEKLVFITDMDEVGVCDKKLGALNFNLALKNVALSPALNFHPINSINFIGALATDDATARNTLKWSTEPTFLEGKIIFKIALYKEHWGRERFVDYSLSHSYTISDALLRQWPSKQKYDAEVEAVTAWDLISINQTGLIAPTKPPTPPINPTIYVTQQKTVDGARALMDLFWDEPREWNGEPLGYLINCTVDGLSEPIAEVPATTRFYSFSVKSGSVSCAVAAHNEPKLETFSQTVTIDSSELRPLVRLFATDSNNNVFSISNWSSLPQLSTRSKRQTPSLPSITEQSITYIGNDLYSIRKDSDSLQPSLLRLNPNNVENILHKVSIGGEIGKVDAMTSDWVANRLLFVSTARVMQLSLDAIQSTSIITPRSIMNLSSGAGDAKQLLFDPFSNTGFLLTKNGSLFALDLNMGVEENMALRLECLKSETVSWMMADFVWNLASLPAIYVLTWNGMIRVDLTSSKCEEIKFAWEKFGEKGPKSILSFAIADKLYIFVTSSMLVVYELSSSIATPIAINGSPPLKQILVATQSTQPFPERSCFVLPPASEIKFTVQNEERSGALISINEPELPNVCPGISLPPTQYEIHFQRRGSDKIRNIHSISNILHVENGILDKEADYDISVSWFNRYTPVSEASATQMLRTGYGFPSSPQEPAAFALTPDVVLLYWKLPAKPNSPIPEVKYMISQLSATQLSPSVIGAQQFEGVNYATTPTDVVSCQNDPCSAKISNLRPSTDYKFWVRAIHESHLNMQFVDDTEGNSVEASVRTKDIAGTLRIDNITGTSVVLRWNSLDPEYYPKRISIQYRILGMNAVWKSPYNASFEGSAKSVAVVVHALYSATTYDYRFAAEYVDSYRYANYDYSYNETFLQVPQQFRTKPGTPSAPASIRLVQEYDEWIVRWEKPLNDGGSPITSYALEFRPNEDVEWEIAERGLEGECLWWKPLKINFLAECAEFRIRAANSEGFGAYAYSKHHSDRLGDSQTQSLWIIIITLLIAILLLTTVIAILFAYYQRNDRRRNEIRLQDISLNGYSNSIKRDILPSQIANDLKTIPRVPKNSISLLRIIGKGSFGEVYEGAVDGLPQSPSKAIQVAVKTLKSGFSESDRMKFLQEAVLMNSFDHPNIVKLLGVSLETEPYFLIIELMEGGDLLGFLRSSRPSDCLPSQLSLYELIGMMVDVGRGAAYLEIKKRVHRHLAARNCLISSRKSNTRITKIADFGHARDIYTNDYYRVHGDDFLPLRWLSPESIDDGIFTSKSDVWSFGILLWEILTLGQQPFSGKNNVQVMSFVKNGGKPEKPQFCPDEIFAIVERAWIYDPEERPRFADLLPELEALRGCPLYQEDAPYPPSCSSLKTDSNFELSFNSNISHGESARSESVRFDKSDNPSTKKQGRPSILRSLRRERPKPPQPSPADLETNGNRRSKSVNSTTSDVDSFTRDCDEEFGSNTFMSSGCYEIPKKSQPMKSQKTRPKHRVPESSNRSPISSSSASPYSSLRSPSSGDSDIPSIYIRPARVSRV</sequence>
<evidence type="ECO:0000256" key="6">
    <source>
        <dbReference type="ARBA" id="ARBA00022729"/>
    </source>
</evidence>
<evidence type="ECO:0000259" key="21">
    <source>
        <dbReference type="PROSITE" id="PS50853"/>
    </source>
</evidence>
<evidence type="ECO:0000256" key="8">
    <source>
        <dbReference type="ARBA" id="ARBA00022741"/>
    </source>
</evidence>
<dbReference type="GO" id="GO:0005524">
    <property type="term" value="F:ATP binding"/>
    <property type="evidence" value="ECO:0007669"/>
    <property type="project" value="UniProtKB-UniRule"/>
</dbReference>
<evidence type="ECO:0000256" key="15">
    <source>
        <dbReference type="ARBA" id="ARBA00051243"/>
    </source>
</evidence>
<dbReference type="Proteomes" id="UP000277928">
    <property type="component" value="Unassembled WGS sequence"/>
</dbReference>
<dbReference type="InterPro" id="IPR001245">
    <property type="entry name" value="Ser-Thr/Tyr_kinase_cat_dom"/>
</dbReference>
<evidence type="ECO:0000256" key="17">
    <source>
        <dbReference type="SAM" id="MobiDB-lite"/>
    </source>
</evidence>
<dbReference type="InterPro" id="IPR057329">
    <property type="entry name" value="Beta-prop_Rol-3"/>
</dbReference>
<dbReference type="OMA" id="STDYKFW"/>
<feature type="domain" description="Fibronectin type-III" evidence="21">
    <location>
        <begin position="1534"/>
        <end position="1647"/>
    </location>
</feature>
<keyword evidence="5 18" id="KW-0812">Transmembrane</keyword>
<name>A0A3P6S7J7_LITSI</name>
<feature type="region of interest" description="Disordered" evidence="17">
    <location>
        <begin position="2330"/>
        <end position="2397"/>
    </location>
</feature>
<keyword evidence="6 19" id="KW-0732">Signal</keyword>
<dbReference type="InterPro" id="IPR050122">
    <property type="entry name" value="RTK"/>
</dbReference>
<dbReference type="PROSITE" id="PS50853">
    <property type="entry name" value="FN3"/>
    <property type="match status" value="2"/>
</dbReference>
<dbReference type="Gene3D" id="2.60.40.10">
    <property type="entry name" value="Immunoglobulins"/>
    <property type="match status" value="2"/>
</dbReference>
<reference evidence="22 23" key="1">
    <citation type="submission" date="2018-08" db="EMBL/GenBank/DDBJ databases">
        <authorList>
            <person name="Laetsch R D."/>
            <person name="Stevens L."/>
            <person name="Kumar S."/>
            <person name="Blaxter L. M."/>
        </authorList>
    </citation>
    <scope>NUCLEOTIDE SEQUENCE [LARGE SCALE GENOMIC DNA]</scope>
</reference>
<dbReference type="SUPFAM" id="SSF101898">
    <property type="entry name" value="NHL repeat"/>
    <property type="match status" value="1"/>
</dbReference>
<dbReference type="SUPFAM" id="SSF56112">
    <property type="entry name" value="Protein kinase-like (PK-like)"/>
    <property type="match status" value="1"/>
</dbReference>
<evidence type="ECO:0000256" key="10">
    <source>
        <dbReference type="ARBA" id="ARBA00022840"/>
    </source>
</evidence>
<evidence type="ECO:0000256" key="4">
    <source>
        <dbReference type="ARBA" id="ARBA00022679"/>
    </source>
</evidence>
<dbReference type="Gene3D" id="3.30.200.20">
    <property type="entry name" value="Phosphorylase Kinase, domain 1"/>
    <property type="match status" value="1"/>
</dbReference>
<keyword evidence="8 16" id="KW-0547">Nucleotide-binding</keyword>
<evidence type="ECO:0000256" key="5">
    <source>
        <dbReference type="ARBA" id="ARBA00022692"/>
    </source>
</evidence>
<dbReference type="EC" id="2.7.10.1" evidence="2"/>
<keyword evidence="4" id="KW-0808">Transferase</keyword>
<dbReference type="CDD" id="cd00063">
    <property type="entry name" value="FN3"/>
    <property type="match status" value="2"/>
</dbReference>
<dbReference type="PANTHER" id="PTHR24416">
    <property type="entry name" value="TYROSINE-PROTEIN KINASE RECEPTOR"/>
    <property type="match status" value="1"/>
</dbReference>
<accession>A0A3P6S7J7</accession>
<dbReference type="Pfam" id="PF25494">
    <property type="entry name" value="Beta-prop_Rol-3"/>
    <property type="match status" value="1"/>
</dbReference>
<dbReference type="PANTHER" id="PTHR24416:SF525">
    <property type="entry name" value="INSULIN-LIKE RECEPTOR"/>
    <property type="match status" value="1"/>
</dbReference>
<keyword evidence="13" id="KW-0829">Tyrosine-protein kinase</keyword>
<comment type="catalytic activity">
    <reaction evidence="15">
        <text>L-tyrosyl-[protein] + ATP = O-phospho-L-tyrosyl-[protein] + ADP + H(+)</text>
        <dbReference type="Rhea" id="RHEA:10596"/>
        <dbReference type="Rhea" id="RHEA-COMP:10136"/>
        <dbReference type="Rhea" id="RHEA-COMP:20101"/>
        <dbReference type="ChEBI" id="CHEBI:15378"/>
        <dbReference type="ChEBI" id="CHEBI:30616"/>
        <dbReference type="ChEBI" id="CHEBI:46858"/>
        <dbReference type="ChEBI" id="CHEBI:61978"/>
        <dbReference type="ChEBI" id="CHEBI:456216"/>
        <dbReference type="EC" id="2.7.10.1"/>
    </reaction>
</comment>
<dbReference type="PROSITE" id="PS50011">
    <property type="entry name" value="PROTEIN_KINASE_DOM"/>
    <property type="match status" value="1"/>
</dbReference>
<evidence type="ECO:0000313" key="23">
    <source>
        <dbReference type="Proteomes" id="UP000277928"/>
    </source>
</evidence>
<feature type="compositionally biased region" description="Basic and acidic residues" evidence="17">
    <location>
        <begin position="2250"/>
        <end position="2263"/>
    </location>
</feature>
<gene>
    <name evidence="22" type="ORF">NLS_LOCUS1580</name>
</gene>
<feature type="binding site" evidence="16">
    <location>
        <position position="1976"/>
    </location>
    <ligand>
        <name>ATP</name>
        <dbReference type="ChEBI" id="CHEBI:30616"/>
    </ligand>
</feature>
<organism evidence="22 23">
    <name type="scientific">Litomosoides sigmodontis</name>
    <name type="common">Filarial nematode worm</name>
    <dbReference type="NCBI Taxonomy" id="42156"/>
    <lineage>
        <taxon>Eukaryota</taxon>
        <taxon>Metazoa</taxon>
        <taxon>Ecdysozoa</taxon>
        <taxon>Nematoda</taxon>
        <taxon>Chromadorea</taxon>
        <taxon>Rhabditida</taxon>
        <taxon>Spirurina</taxon>
        <taxon>Spiruromorpha</taxon>
        <taxon>Filarioidea</taxon>
        <taxon>Onchocercidae</taxon>
        <taxon>Litomosoides</taxon>
    </lineage>
</organism>
<evidence type="ECO:0000256" key="13">
    <source>
        <dbReference type="ARBA" id="ARBA00023137"/>
    </source>
</evidence>
<feature type="compositionally biased region" description="Low complexity" evidence="17">
    <location>
        <begin position="2356"/>
        <end position="2387"/>
    </location>
</feature>
<keyword evidence="10 16" id="KW-0067">ATP-binding</keyword>
<keyword evidence="23" id="KW-1185">Reference proteome</keyword>
<evidence type="ECO:0000256" key="16">
    <source>
        <dbReference type="PROSITE-ProRule" id="PRU10141"/>
    </source>
</evidence>
<dbReference type="SMART" id="SM00060">
    <property type="entry name" value="FN3"/>
    <property type="match status" value="4"/>
</dbReference>
<evidence type="ECO:0000313" key="22">
    <source>
        <dbReference type="EMBL" id="VDK71832.1"/>
    </source>
</evidence>